<dbReference type="Gene3D" id="3.40.50.1820">
    <property type="entry name" value="alpha/beta hydrolase"/>
    <property type="match status" value="1"/>
</dbReference>
<reference evidence="3 5" key="1">
    <citation type="submission" date="2024-05" db="EMBL/GenBank/DDBJ databases">
        <title>A draft genome resource for the thread blight pathogen Marasmius tenuissimus strain MS-2.</title>
        <authorList>
            <person name="Yulfo-Soto G.E."/>
            <person name="Baruah I.K."/>
            <person name="Amoako-Attah I."/>
            <person name="Bukari Y."/>
            <person name="Meinhardt L.W."/>
            <person name="Bailey B.A."/>
            <person name="Cohen S.P."/>
        </authorList>
    </citation>
    <scope>NUCLEOTIDE SEQUENCE [LARGE SCALE GENOMIC DNA]</scope>
    <source>
        <strain evidence="3 5">MS-2</strain>
    </source>
</reference>
<comment type="caution">
    <text evidence="3">The sequence shown here is derived from an EMBL/GenBank/DDBJ whole genome shotgun (WGS) entry which is preliminary data.</text>
</comment>
<feature type="domain" description="Alpha/beta hydrolase fold-3" evidence="2">
    <location>
        <begin position="93"/>
        <end position="308"/>
    </location>
</feature>
<keyword evidence="5" id="KW-1185">Reference proteome</keyword>
<proteinExistence type="predicted"/>
<dbReference type="SUPFAM" id="SSF53474">
    <property type="entry name" value="alpha/beta-Hydrolases"/>
    <property type="match status" value="1"/>
</dbReference>
<dbReference type="EMBL" id="JBBXMP010000135">
    <property type="protein sequence ID" value="KAL0061448.1"/>
    <property type="molecule type" value="Genomic_DNA"/>
</dbReference>
<keyword evidence="1" id="KW-0378">Hydrolase</keyword>
<dbReference type="EMBL" id="JBBXMP010000070">
    <property type="protein sequence ID" value="KAL0063962.1"/>
    <property type="molecule type" value="Genomic_DNA"/>
</dbReference>
<dbReference type="Pfam" id="PF07859">
    <property type="entry name" value="Abhydrolase_3"/>
    <property type="match status" value="1"/>
</dbReference>
<evidence type="ECO:0000259" key="2">
    <source>
        <dbReference type="Pfam" id="PF07859"/>
    </source>
</evidence>
<accession>A0ABR2ZJ91</accession>
<evidence type="ECO:0000313" key="4">
    <source>
        <dbReference type="EMBL" id="KAL0063962.1"/>
    </source>
</evidence>
<evidence type="ECO:0000313" key="3">
    <source>
        <dbReference type="EMBL" id="KAL0061448.1"/>
    </source>
</evidence>
<dbReference type="InterPro" id="IPR050300">
    <property type="entry name" value="GDXG_lipolytic_enzyme"/>
</dbReference>
<sequence length="337" mass="37460">MAEWSDYSQIDPEFAPLVDTLPSLPTDLPIEQVRGFLDAAVEQRKAKLESSLPPSSEYTVAEHEIPVGGGVTAFARSVVPKPRDGEDGIFPVLFWLHGGGFVVGDRNVDDYWLRIASVEVRITVVNFEYRLAPEHVFPTAVDDSFAALKFVASNPDKFSAALKKGFLVGGTSAGANVAASLSHLARDDSFFNDKPVTGQLLHIPPVVHYEAVPPRWKSSYLSFEQNKDAPILNKSKIEHFYSLYKPDPKDTKFSPLLLDTHKGLPPAYFQICGLDPLRDEGLIYERVLREANVPTKYEVYPGVPHAFENAAPHLKQAVKLREDRHTGLKWLLEQGEA</sequence>
<evidence type="ECO:0000256" key="1">
    <source>
        <dbReference type="ARBA" id="ARBA00022801"/>
    </source>
</evidence>
<gene>
    <name evidence="4" type="ORF">AAF712_009152</name>
    <name evidence="3" type="ORF">AAF712_011742</name>
</gene>
<dbReference type="PANTHER" id="PTHR48081">
    <property type="entry name" value="AB HYDROLASE SUPERFAMILY PROTEIN C4A8.06C"/>
    <property type="match status" value="1"/>
</dbReference>
<dbReference type="PANTHER" id="PTHR48081:SF8">
    <property type="entry name" value="ALPHA_BETA HYDROLASE FOLD-3 DOMAIN-CONTAINING PROTEIN-RELATED"/>
    <property type="match status" value="1"/>
</dbReference>
<dbReference type="Proteomes" id="UP001437256">
    <property type="component" value="Unassembled WGS sequence"/>
</dbReference>
<dbReference type="InterPro" id="IPR013094">
    <property type="entry name" value="AB_hydrolase_3"/>
</dbReference>
<name>A0ABR2ZJ91_9AGAR</name>
<organism evidence="3 5">
    <name type="scientific">Marasmius tenuissimus</name>
    <dbReference type="NCBI Taxonomy" id="585030"/>
    <lineage>
        <taxon>Eukaryota</taxon>
        <taxon>Fungi</taxon>
        <taxon>Dikarya</taxon>
        <taxon>Basidiomycota</taxon>
        <taxon>Agaricomycotina</taxon>
        <taxon>Agaricomycetes</taxon>
        <taxon>Agaricomycetidae</taxon>
        <taxon>Agaricales</taxon>
        <taxon>Marasmiineae</taxon>
        <taxon>Marasmiaceae</taxon>
        <taxon>Marasmius</taxon>
    </lineage>
</organism>
<protein>
    <recommendedName>
        <fullName evidence="2">Alpha/beta hydrolase fold-3 domain-containing protein</fullName>
    </recommendedName>
</protein>
<evidence type="ECO:0000313" key="5">
    <source>
        <dbReference type="Proteomes" id="UP001437256"/>
    </source>
</evidence>
<dbReference type="InterPro" id="IPR029058">
    <property type="entry name" value="AB_hydrolase_fold"/>
</dbReference>